<dbReference type="CDD" id="cd00257">
    <property type="entry name" value="beta-trefoil_FSCN-like"/>
    <property type="match status" value="2"/>
</dbReference>
<dbReference type="EMBL" id="BOON01000010">
    <property type="protein sequence ID" value="GII21604.1"/>
    <property type="molecule type" value="Genomic_DNA"/>
</dbReference>
<proteinExistence type="predicted"/>
<dbReference type="SUPFAM" id="SSF50405">
    <property type="entry name" value="Actin-crosslinking proteins"/>
    <property type="match status" value="2"/>
</dbReference>
<evidence type="ECO:0000313" key="2">
    <source>
        <dbReference type="EMBL" id="GII21604.1"/>
    </source>
</evidence>
<organism evidence="2 3">
    <name type="scientific">Planosporangium mesophilum</name>
    <dbReference type="NCBI Taxonomy" id="689768"/>
    <lineage>
        <taxon>Bacteria</taxon>
        <taxon>Bacillati</taxon>
        <taxon>Actinomycetota</taxon>
        <taxon>Actinomycetes</taxon>
        <taxon>Micromonosporales</taxon>
        <taxon>Micromonosporaceae</taxon>
        <taxon>Planosporangium</taxon>
    </lineage>
</organism>
<comment type="caution">
    <text evidence="2">The sequence shown here is derived from an EMBL/GenBank/DDBJ whole genome shotgun (WGS) entry which is preliminary data.</text>
</comment>
<dbReference type="PANTHER" id="PTHR10551:SF9">
    <property type="entry name" value="FASCIN-2"/>
    <property type="match status" value="1"/>
</dbReference>
<evidence type="ECO:0000256" key="1">
    <source>
        <dbReference type="SAM" id="SignalP"/>
    </source>
</evidence>
<accession>A0A8J3WZS9</accession>
<dbReference type="PANTHER" id="PTHR10551">
    <property type="entry name" value="FASCIN"/>
    <property type="match status" value="1"/>
</dbReference>
<dbReference type="InterPro" id="IPR008999">
    <property type="entry name" value="Actin-crosslinking"/>
</dbReference>
<dbReference type="GO" id="GO:0005737">
    <property type="term" value="C:cytoplasm"/>
    <property type="evidence" value="ECO:0007669"/>
    <property type="project" value="TreeGrafter"/>
</dbReference>
<reference evidence="2" key="1">
    <citation type="submission" date="2021-01" db="EMBL/GenBank/DDBJ databases">
        <title>Whole genome shotgun sequence of Planosporangium mesophilum NBRC 109066.</title>
        <authorList>
            <person name="Komaki H."/>
            <person name="Tamura T."/>
        </authorList>
    </citation>
    <scope>NUCLEOTIDE SEQUENCE</scope>
    <source>
        <strain evidence="2">NBRC 109066</strain>
    </source>
</reference>
<dbReference type="GO" id="GO:0016477">
    <property type="term" value="P:cell migration"/>
    <property type="evidence" value="ECO:0007669"/>
    <property type="project" value="TreeGrafter"/>
</dbReference>
<feature type="chain" id="PRO_5035295751" description="Fascin domain-containing protein" evidence="1">
    <location>
        <begin position="35"/>
        <end position="453"/>
    </location>
</feature>
<gene>
    <name evidence="2" type="ORF">Pme01_12010</name>
</gene>
<dbReference type="GO" id="GO:0015629">
    <property type="term" value="C:actin cytoskeleton"/>
    <property type="evidence" value="ECO:0007669"/>
    <property type="project" value="TreeGrafter"/>
</dbReference>
<dbReference type="Gene3D" id="2.80.10.50">
    <property type="match status" value="2"/>
</dbReference>
<protein>
    <recommendedName>
        <fullName evidence="4">Fascin domain-containing protein</fullName>
    </recommendedName>
</protein>
<dbReference type="RefSeq" id="WP_168114694.1">
    <property type="nucleotide sequence ID" value="NZ_BOON01000010.1"/>
</dbReference>
<evidence type="ECO:0000313" key="3">
    <source>
        <dbReference type="Proteomes" id="UP000599074"/>
    </source>
</evidence>
<feature type="signal peptide" evidence="1">
    <location>
        <begin position="1"/>
        <end position="34"/>
    </location>
</feature>
<dbReference type="Proteomes" id="UP000599074">
    <property type="component" value="Unassembled WGS sequence"/>
</dbReference>
<keyword evidence="3" id="KW-1185">Reference proteome</keyword>
<dbReference type="GO" id="GO:0007163">
    <property type="term" value="P:establishment or maintenance of cell polarity"/>
    <property type="evidence" value="ECO:0007669"/>
    <property type="project" value="TreeGrafter"/>
</dbReference>
<keyword evidence="1" id="KW-0732">Signal</keyword>
<name>A0A8J3WZS9_9ACTN</name>
<dbReference type="InterPro" id="IPR010431">
    <property type="entry name" value="Fascin"/>
</dbReference>
<dbReference type="AlphaFoldDB" id="A0A8J3WZS9"/>
<evidence type="ECO:0008006" key="4">
    <source>
        <dbReference type="Google" id="ProtNLM"/>
    </source>
</evidence>
<dbReference type="GO" id="GO:0051017">
    <property type="term" value="P:actin filament bundle assembly"/>
    <property type="evidence" value="ECO:0007669"/>
    <property type="project" value="TreeGrafter"/>
</dbReference>
<dbReference type="GO" id="GO:0051015">
    <property type="term" value="F:actin filament binding"/>
    <property type="evidence" value="ECO:0007669"/>
    <property type="project" value="InterPro"/>
</dbReference>
<sequence length="453" mass="46663">MIKNRGPGTWTAIGVTAAAMVAAVGAATGGPALASPVGAVGPSAVDDRFATRPFSMLSKASSGFVTAENAGASPLVANRSLIGQWELFKLIDNDDGTTSFQARAGGGFVTAEDGGNAPLIANRTAIRLWEKFDLAAVPGDPGAFSLRSRANNKFVAFNSETGLLVASNTDTSSATTRFYRAAQPVTSVVTSRANDENVTVSPATSQLTATGGTATTRSEQFSLFDAGNGRYALRAASTKFFVSAENAGASPLVANRTAIGPWETFDLVTNDDNSISLRAIVNNQWVSSTSPNNTGPLIANSAGNAPFGRSPQRFAMVGFPRTQAAGLRSNANGGFVTRIFPDTRMIASGTTVTGPIGLRLTFTEAGTVTLVDTQNVPINGQAVPGGGIRLLHGNGDTSLAFRIVNHIDGTISLLCVNNGLYVGLASSGSGGDELVARSSTIGQTEKFGFIQLS</sequence>